<reference evidence="2 3" key="1">
    <citation type="submission" date="2015-06" db="EMBL/GenBank/DDBJ databases">
        <title>Survival trade-offs in plant roots during colonization by closely related pathogenic and mutualistic fungi.</title>
        <authorList>
            <person name="Hacquard S."/>
            <person name="Kracher B."/>
            <person name="Hiruma K."/>
            <person name="Weinman A."/>
            <person name="Muench P."/>
            <person name="Garrido Oter R."/>
            <person name="Ver Loren van Themaat E."/>
            <person name="Dallerey J.-F."/>
            <person name="Damm U."/>
            <person name="Henrissat B."/>
            <person name="Lespinet O."/>
            <person name="Thon M."/>
            <person name="Kemen E."/>
            <person name="McHardy A.C."/>
            <person name="Schulze-Lefert P."/>
            <person name="O'Connell R.J."/>
        </authorList>
    </citation>
    <scope>NUCLEOTIDE SEQUENCE [LARGE SCALE GENOMIC DNA]</scope>
    <source>
        <strain evidence="2 3">0861</strain>
    </source>
</reference>
<gene>
    <name evidence="2" type="ORF">CT0861_07592</name>
</gene>
<evidence type="ECO:0000313" key="2">
    <source>
        <dbReference type="EMBL" id="KZL70805.1"/>
    </source>
</evidence>
<dbReference type="InterPro" id="IPR021858">
    <property type="entry name" value="Fun_TF"/>
</dbReference>
<dbReference type="GO" id="GO:0001228">
    <property type="term" value="F:DNA-binding transcription activator activity, RNA polymerase II-specific"/>
    <property type="evidence" value="ECO:0007669"/>
    <property type="project" value="TreeGrafter"/>
</dbReference>
<comment type="caution">
    <text evidence="2">The sequence shown here is derived from an EMBL/GenBank/DDBJ whole genome shotgun (WGS) entry which is preliminary data.</text>
</comment>
<keyword evidence="1" id="KW-0539">Nucleus</keyword>
<evidence type="ECO:0000313" key="3">
    <source>
        <dbReference type="Proteomes" id="UP000076552"/>
    </source>
</evidence>
<sequence>MDPLLSLSQHAGGDLNFLDLELLHHYCNFTAQTLSQSTLLGNFWRINVVKLGLKCDYVMRSILSISALHLAHQNPGRKDSLLDKSISHHDISSRSAVSLMGNVQDENKAELFIFSVLTVYIANSQYFQAAPFAGVSYSPDWIMLFCGTRHLIKELSDKPLILPIVTRTIVYFQRRERPHQHTLLRDLKANINASERDMRLLAVYNHAIDELHASYGVFYECLERSEPQDIIEVFVWIAMVADDFLPLLRESRQKALVIFLYFCMLLKHLRSEWWLDNWVNNLYIKTYEMLDDEHRAWVGDPAIQTNNASLQ</sequence>
<evidence type="ECO:0000256" key="1">
    <source>
        <dbReference type="ARBA" id="ARBA00023242"/>
    </source>
</evidence>
<dbReference type="PANTHER" id="PTHR47784:SF5">
    <property type="entry name" value="STEROL UPTAKE CONTROL PROTEIN 2"/>
    <property type="match status" value="1"/>
</dbReference>
<protein>
    <submittedName>
        <fullName evidence="2">C6 zinc finger protein</fullName>
    </submittedName>
</protein>
<organism evidence="2 3">
    <name type="scientific">Colletotrichum tofieldiae</name>
    <dbReference type="NCBI Taxonomy" id="708197"/>
    <lineage>
        <taxon>Eukaryota</taxon>
        <taxon>Fungi</taxon>
        <taxon>Dikarya</taxon>
        <taxon>Ascomycota</taxon>
        <taxon>Pezizomycotina</taxon>
        <taxon>Sordariomycetes</taxon>
        <taxon>Hypocreomycetidae</taxon>
        <taxon>Glomerellales</taxon>
        <taxon>Glomerellaceae</taxon>
        <taxon>Colletotrichum</taxon>
        <taxon>Colletotrichum spaethianum species complex</taxon>
    </lineage>
</organism>
<keyword evidence="3" id="KW-1185">Reference proteome</keyword>
<proteinExistence type="predicted"/>
<name>A0A166SJ38_9PEZI</name>
<dbReference type="PANTHER" id="PTHR47784">
    <property type="entry name" value="STEROL UPTAKE CONTROL PROTEIN 2"/>
    <property type="match status" value="1"/>
</dbReference>
<accession>A0A166SJ38</accession>
<dbReference type="EMBL" id="LFIV01000084">
    <property type="protein sequence ID" value="KZL70805.1"/>
    <property type="molecule type" value="Genomic_DNA"/>
</dbReference>
<dbReference type="AlphaFoldDB" id="A0A166SJ38"/>
<dbReference type="InterPro" id="IPR053157">
    <property type="entry name" value="Sterol_Uptake_Regulator"/>
</dbReference>
<dbReference type="Pfam" id="PF11951">
    <property type="entry name" value="Fungal_trans_2"/>
    <property type="match status" value="1"/>
</dbReference>
<dbReference type="Proteomes" id="UP000076552">
    <property type="component" value="Unassembled WGS sequence"/>
</dbReference>
<dbReference type="STRING" id="708197.A0A166SJ38"/>